<proteinExistence type="predicted"/>
<reference evidence="1" key="1">
    <citation type="submission" date="2019-11" db="EMBL/GenBank/DDBJ databases">
        <authorList>
            <person name="Feng L."/>
        </authorList>
    </citation>
    <scope>NUCLEOTIDE SEQUENCE</scope>
    <source>
        <strain evidence="1">FplautiiLFYP42</strain>
    </source>
</reference>
<organism evidence="1">
    <name type="scientific">Flavonifractor plautii</name>
    <name type="common">Fusobacterium plautii</name>
    <dbReference type="NCBI Taxonomy" id="292800"/>
    <lineage>
        <taxon>Bacteria</taxon>
        <taxon>Bacillati</taxon>
        <taxon>Bacillota</taxon>
        <taxon>Clostridia</taxon>
        <taxon>Eubacteriales</taxon>
        <taxon>Oscillospiraceae</taxon>
        <taxon>Flavonifractor</taxon>
    </lineage>
</organism>
<dbReference type="EMBL" id="CACRUB010000051">
    <property type="protein sequence ID" value="VYU66949.1"/>
    <property type="molecule type" value="Genomic_DNA"/>
</dbReference>
<protein>
    <submittedName>
        <fullName evidence="1">Uncharacterized protein</fullName>
    </submittedName>
</protein>
<evidence type="ECO:0000313" key="1">
    <source>
        <dbReference type="EMBL" id="VYU66949.1"/>
    </source>
</evidence>
<accession>A0A6N3GSY1</accession>
<sequence length="202" mass="22944">MFISTFRYKPEYVACPLCTEYRKDQGCTLSACPWLAERIEAGVVGYQEAVMGTMPRHRLLAPRLRVLITCFPGSLWKDERHQERMEYAKARLGYYRRRDNPAFYAALFLLTSSAELWKRTANCFYRQGFEPAYTVLGGISPHDYALFSAAKGLYHGAGSPVAMDLADPDIVDAEAFRMIVNATLVARYGLPVLDIRARRARV</sequence>
<dbReference type="AlphaFoldDB" id="A0A6N3GSY1"/>
<name>A0A6N3GSY1_FLAPL</name>
<gene>
    <name evidence="1" type="ORF">FPLFYP42_03318</name>
</gene>
<dbReference type="RefSeq" id="WP_148342447.1">
    <property type="nucleotide sequence ID" value="NZ_CACRUB010000051.1"/>
</dbReference>